<evidence type="ECO:0000313" key="8">
    <source>
        <dbReference type="EMBL" id="ROR99103.1"/>
    </source>
</evidence>
<evidence type="ECO:0000313" key="9">
    <source>
        <dbReference type="Proteomes" id="UP000275394"/>
    </source>
</evidence>
<dbReference type="InterPro" id="IPR001405">
    <property type="entry name" value="UPF0758"/>
</dbReference>
<dbReference type="PROSITE" id="PS01302">
    <property type="entry name" value="UPF0758"/>
    <property type="match status" value="1"/>
</dbReference>
<dbReference type="SUPFAM" id="SSF102712">
    <property type="entry name" value="JAB1/MPN domain"/>
    <property type="match status" value="1"/>
</dbReference>
<keyword evidence="3" id="KW-0378">Hydrolase</keyword>
<dbReference type="InterPro" id="IPR020891">
    <property type="entry name" value="UPF0758_CS"/>
</dbReference>
<dbReference type="Proteomes" id="UP000275394">
    <property type="component" value="Unassembled WGS sequence"/>
</dbReference>
<dbReference type="GO" id="GO:0046872">
    <property type="term" value="F:metal ion binding"/>
    <property type="evidence" value="ECO:0007669"/>
    <property type="project" value="UniProtKB-KW"/>
</dbReference>
<keyword evidence="4" id="KW-0862">Zinc</keyword>
<evidence type="ECO:0000256" key="2">
    <source>
        <dbReference type="ARBA" id="ARBA00022723"/>
    </source>
</evidence>
<sequence>MAIVNWTAAQRPREKLLFGGAASLSDAELLAILLRTGVAGCSAVELAQLMLRRFGGLRAVLRADQQACCQIKGVSEAKFVQIQVVTELSKRAMAEAMCTEGVLSSSYATKEYLRLYLRETEYEVFVVMFLTNAHAVIATEEMFQGTIDGASVYPREVVKRGLHHNAAAIICAHNHPSGTPEPSEADIRITLRLKSALDLVGISVLDHMVVGDMEVVSLAERGVI</sequence>
<evidence type="ECO:0000259" key="7">
    <source>
        <dbReference type="PROSITE" id="PS50249"/>
    </source>
</evidence>
<dbReference type="Gene3D" id="3.40.140.10">
    <property type="entry name" value="Cytidine Deaminase, domain 2"/>
    <property type="match status" value="1"/>
</dbReference>
<proteinExistence type="inferred from homology"/>
<evidence type="ECO:0000256" key="1">
    <source>
        <dbReference type="ARBA" id="ARBA00022670"/>
    </source>
</evidence>
<comment type="similarity">
    <text evidence="6">Belongs to the UPF0758 family.</text>
</comment>
<keyword evidence="5" id="KW-0482">Metalloprotease</keyword>
<dbReference type="InterPro" id="IPR046778">
    <property type="entry name" value="UPF0758_N"/>
</dbReference>
<dbReference type="AlphaFoldDB" id="A0A3N2DH38"/>
<name>A0A3N2DH38_9GAMM</name>
<dbReference type="PROSITE" id="PS50249">
    <property type="entry name" value="MPN"/>
    <property type="match status" value="1"/>
</dbReference>
<evidence type="ECO:0000256" key="4">
    <source>
        <dbReference type="ARBA" id="ARBA00022833"/>
    </source>
</evidence>
<dbReference type="PANTHER" id="PTHR30471">
    <property type="entry name" value="DNA REPAIR PROTEIN RADC"/>
    <property type="match status" value="1"/>
</dbReference>
<keyword evidence="2" id="KW-0479">Metal-binding</keyword>
<dbReference type="CDD" id="cd08071">
    <property type="entry name" value="MPN_DUF2466"/>
    <property type="match status" value="1"/>
</dbReference>
<dbReference type="OrthoDB" id="9804482at2"/>
<dbReference type="GO" id="GO:0006508">
    <property type="term" value="P:proteolysis"/>
    <property type="evidence" value="ECO:0007669"/>
    <property type="project" value="UniProtKB-KW"/>
</dbReference>
<dbReference type="RefSeq" id="WP_123713662.1">
    <property type="nucleotide sequence ID" value="NZ_RKHR01000006.1"/>
</dbReference>
<reference evidence="8 9" key="1">
    <citation type="submission" date="2018-11" db="EMBL/GenBank/DDBJ databases">
        <title>Genomic Encyclopedia of Type Strains, Phase IV (KMG-IV): sequencing the most valuable type-strain genomes for metagenomic binning, comparative biology and taxonomic classification.</title>
        <authorList>
            <person name="Goeker M."/>
        </authorList>
    </citation>
    <scope>NUCLEOTIDE SEQUENCE [LARGE SCALE GENOMIC DNA]</scope>
    <source>
        <strain evidence="8 9">DSM 100316</strain>
    </source>
</reference>
<feature type="domain" description="MPN" evidence="7">
    <location>
        <begin position="102"/>
        <end position="224"/>
    </location>
</feature>
<dbReference type="NCBIfam" id="NF000642">
    <property type="entry name" value="PRK00024.1"/>
    <property type="match status" value="1"/>
</dbReference>
<evidence type="ECO:0000256" key="3">
    <source>
        <dbReference type="ARBA" id="ARBA00022801"/>
    </source>
</evidence>
<dbReference type="InterPro" id="IPR037518">
    <property type="entry name" value="MPN"/>
</dbReference>
<keyword evidence="9" id="KW-1185">Reference proteome</keyword>
<dbReference type="SUPFAM" id="SSF47781">
    <property type="entry name" value="RuvA domain 2-like"/>
    <property type="match status" value="1"/>
</dbReference>
<dbReference type="EMBL" id="RKHR01000006">
    <property type="protein sequence ID" value="ROR99103.1"/>
    <property type="molecule type" value="Genomic_DNA"/>
</dbReference>
<comment type="caution">
    <text evidence="8">The sequence shown here is derived from an EMBL/GenBank/DDBJ whole genome shotgun (WGS) entry which is preliminary data.</text>
</comment>
<dbReference type="Pfam" id="PF04002">
    <property type="entry name" value="RadC"/>
    <property type="match status" value="1"/>
</dbReference>
<accession>A0A3N2DH38</accession>
<dbReference type="GO" id="GO:0008237">
    <property type="term" value="F:metallopeptidase activity"/>
    <property type="evidence" value="ECO:0007669"/>
    <property type="project" value="UniProtKB-KW"/>
</dbReference>
<gene>
    <name evidence="8" type="ORF">EDC56_3343</name>
</gene>
<protein>
    <submittedName>
        <fullName evidence="8">DNA repair protein RadC</fullName>
    </submittedName>
</protein>
<dbReference type="NCBIfam" id="TIGR00608">
    <property type="entry name" value="radc"/>
    <property type="match status" value="1"/>
</dbReference>
<evidence type="ECO:0000256" key="6">
    <source>
        <dbReference type="RuleBase" id="RU003797"/>
    </source>
</evidence>
<dbReference type="Pfam" id="PF20582">
    <property type="entry name" value="UPF0758_N"/>
    <property type="match status" value="1"/>
</dbReference>
<evidence type="ECO:0000256" key="5">
    <source>
        <dbReference type="ARBA" id="ARBA00023049"/>
    </source>
</evidence>
<organism evidence="8 9">
    <name type="scientific">Sinobacterium caligoides</name>
    <dbReference type="NCBI Taxonomy" id="933926"/>
    <lineage>
        <taxon>Bacteria</taxon>
        <taxon>Pseudomonadati</taxon>
        <taxon>Pseudomonadota</taxon>
        <taxon>Gammaproteobacteria</taxon>
        <taxon>Cellvibrionales</taxon>
        <taxon>Spongiibacteraceae</taxon>
        <taxon>Sinobacterium</taxon>
    </lineage>
</organism>
<dbReference type="InterPro" id="IPR010994">
    <property type="entry name" value="RuvA_2-like"/>
</dbReference>
<keyword evidence="1" id="KW-0645">Protease</keyword>
<dbReference type="PANTHER" id="PTHR30471:SF3">
    <property type="entry name" value="UPF0758 PROTEIN YEES-RELATED"/>
    <property type="match status" value="1"/>
</dbReference>
<dbReference type="InterPro" id="IPR025657">
    <property type="entry name" value="RadC_JAB"/>
</dbReference>